<keyword evidence="3" id="KW-1185">Reference proteome</keyword>
<evidence type="ECO:0000313" key="3">
    <source>
        <dbReference type="Proteomes" id="UP000030669"/>
    </source>
</evidence>
<evidence type="ECO:0000256" key="1">
    <source>
        <dbReference type="SAM" id="MobiDB-lite"/>
    </source>
</evidence>
<dbReference type="HOGENOM" id="CLU_028832_0_0_1"/>
<gene>
    <name evidence="2" type="ORF">GLOTRDRAFT_74245</name>
</gene>
<dbReference type="OrthoDB" id="2434934at2759"/>
<dbReference type="KEGG" id="gtr:GLOTRDRAFT_74245"/>
<dbReference type="Proteomes" id="UP000030669">
    <property type="component" value="Unassembled WGS sequence"/>
</dbReference>
<dbReference type="GeneID" id="19308411"/>
<accession>S7RVY4</accession>
<reference evidence="2 3" key="1">
    <citation type="journal article" date="2012" name="Science">
        <title>The Paleozoic origin of enzymatic lignin decomposition reconstructed from 31 fungal genomes.</title>
        <authorList>
            <person name="Floudas D."/>
            <person name="Binder M."/>
            <person name="Riley R."/>
            <person name="Barry K."/>
            <person name="Blanchette R.A."/>
            <person name="Henrissat B."/>
            <person name="Martinez A.T."/>
            <person name="Otillar R."/>
            <person name="Spatafora J.W."/>
            <person name="Yadav J.S."/>
            <person name="Aerts A."/>
            <person name="Benoit I."/>
            <person name="Boyd A."/>
            <person name="Carlson A."/>
            <person name="Copeland A."/>
            <person name="Coutinho P.M."/>
            <person name="de Vries R.P."/>
            <person name="Ferreira P."/>
            <person name="Findley K."/>
            <person name="Foster B."/>
            <person name="Gaskell J."/>
            <person name="Glotzer D."/>
            <person name="Gorecki P."/>
            <person name="Heitman J."/>
            <person name="Hesse C."/>
            <person name="Hori C."/>
            <person name="Igarashi K."/>
            <person name="Jurgens J.A."/>
            <person name="Kallen N."/>
            <person name="Kersten P."/>
            <person name="Kohler A."/>
            <person name="Kuees U."/>
            <person name="Kumar T.K.A."/>
            <person name="Kuo A."/>
            <person name="LaButti K."/>
            <person name="Larrondo L.F."/>
            <person name="Lindquist E."/>
            <person name="Ling A."/>
            <person name="Lombard V."/>
            <person name="Lucas S."/>
            <person name="Lundell T."/>
            <person name="Martin R."/>
            <person name="McLaughlin D.J."/>
            <person name="Morgenstern I."/>
            <person name="Morin E."/>
            <person name="Murat C."/>
            <person name="Nagy L.G."/>
            <person name="Nolan M."/>
            <person name="Ohm R.A."/>
            <person name="Patyshakuliyeva A."/>
            <person name="Rokas A."/>
            <person name="Ruiz-Duenas F.J."/>
            <person name="Sabat G."/>
            <person name="Salamov A."/>
            <person name="Samejima M."/>
            <person name="Schmutz J."/>
            <person name="Slot J.C."/>
            <person name="St John F."/>
            <person name="Stenlid J."/>
            <person name="Sun H."/>
            <person name="Sun S."/>
            <person name="Syed K."/>
            <person name="Tsang A."/>
            <person name="Wiebenga A."/>
            <person name="Young D."/>
            <person name="Pisabarro A."/>
            <person name="Eastwood D.C."/>
            <person name="Martin F."/>
            <person name="Cullen D."/>
            <person name="Grigoriev I.V."/>
            <person name="Hibbett D.S."/>
        </authorList>
    </citation>
    <scope>NUCLEOTIDE SEQUENCE [LARGE SCALE GENOMIC DNA]</scope>
    <source>
        <strain evidence="2 3">ATCC 11539</strain>
    </source>
</reference>
<protein>
    <submittedName>
        <fullName evidence="2">Uncharacterized protein</fullName>
    </submittedName>
</protein>
<sequence length="377" mass="40374">MVKAVSKPQIKKVKAQLLEPKSANRVIAQLRQLPLTEGPLANGPAKPDIRTKNHGPIHAVCLPYTDTEAQERHFSRLAKDLTPEPDVPSVTNANFETVTSTFKDLQVVDLLTRGGVDMGLASPIGSPTEGILSGALPSAEAMINGITQITPQLMNLGFATGKAIMPDHTGVYPPTDRMSVITYWWGLEVVLPEPSMHYLSNVPSISHSVLNFLSALALVNNGVAEILPFVRYISSYIDFEWNSIQKQDHGQGVVCAATWIMPAAMVPRPWDFESPPADEAPVAEETPERKSGSMLKPEVPSTPAKGDGSAAPEPGTGTPPSKSEEPTEMPTLPPPLPSFKVIPPTLSKKTGDATAPIVTPPEKLAEEPAVQIMSLTA</sequence>
<proteinExistence type="predicted"/>
<dbReference type="EMBL" id="KB469299">
    <property type="protein sequence ID" value="EPQ57449.1"/>
    <property type="molecule type" value="Genomic_DNA"/>
</dbReference>
<evidence type="ECO:0000313" key="2">
    <source>
        <dbReference type="EMBL" id="EPQ57449.1"/>
    </source>
</evidence>
<dbReference type="RefSeq" id="XP_007864546.1">
    <property type="nucleotide sequence ID" value="XM_007866355.1"/>
</dbReference>
<organism evidence="2 3">
    <name type="scientific">Gloeophyllum trabeum (strain ATCC 11539 / FP-39264 / Madison 617)</name>
    <name type="common">Brown rot fungus</name>
    <dbReference type="NCBI Taxonomy" id="670483"/>
    <lineage>
        <taxon>Eukaryota</taxon>
        <taxon>Fungi</taxon>
        <taxon>Dikarya</taxon>
        <taxon>Basidiomycota</taxon>
        <taxon>Agaricomycotina</taxon>
        <taxon>Agaricomycetes</taxon>
        <taxon>Gloeophyllales</taxon>
        <taxon>Gloeophyllaceae</taxon>
        <taxon>Gloeophyllum</taxon>
    </lineage>
</organism>
<name>S7RVY4_GLOTA</name>
<feature type="region of interest" description="Disordered" evidence="1">
    <location>
        <begin position="270"/>
        <end position="377"/>
    </location>
</feature>
<dbReference type="AlphaFoldDB" id="S7RVY4"/>
<dbReference type="eggNOG" id="ENOG502S5UK">
    <property type="taxonomic scope" value="Eukaryota"/>
</dbReference>